<evidence type="ECO:0000256" key="2">
    <source>
        <dbReference type="ARBA" id="ARBA00006727"/>
    </source>
</evidence>
<dbReference type="AlphaFoldDB" id="A0A1Y1WVF7"/>
<reference evidence="5 6" key="1">
    <citation type="submission" date="2016-07" db="EMBL/GenBank/DDBJ databases">
        <title>Pervasive Adenine N6-methylation of Active Genes in Fungi.</title>
        <authorList>
            <consortium name="DOE Joint Genome Institute"/>
            <person name="Mondo S.J."/>
            <person name="Dannebaum R.O."/>
            <person name="Kuo R.C."/>
            <person name="Labutti K."/>
            <person name="Haridas S."/>
            <person name="Kuo A."/>
            <person name="Salamov A."/>
            <person name="Ahrendt S.R."/>
            <person name="Lipzen A."/>
            <person name="Sullivan W."/>
            <person name="Andreopoulos W.B."/>
            <person name="Clum A."/>
            <person name="Lindquist E."/>
            <person name="Daum C."/>
            <person name="Ramamoorthy G.K."/>
            <person name="Gryganskyi A."/>
            <person name="Culley D."/>
            <person name="Magnuson J.K."/>
            <person name="James T.Y."/>
            <person name="O'Malley M.A."/>
            <person name="Stajich J.E."/>
            <person name="Spatafora J.W."/>
            <person name="Visel A."/>
            <person name="Grigoriev I.V."/>
        </authorList>
    </citation>
    <scope>NUCLEOTIDE SEQUENCE [LARGE SCALE GENOMIC DNA]</scope>
    <source>
        <strain evidence="5 6">CBS 931.73</strain>
    </source>
</reference>
<evidence type="ECO:0000256" key="1">
    <source>
        <dbReference type="ARBA" id="ARBA00004141"/>
    </source>
</evidence>
<dbReference type="GO" id="GO:0022857">
    <property type="term" value="F:transmembrane transporter activity"/>
    <property type="evidence" value="ECO:0007669"/>
    <property type="project" value="InterPro"/>
</dbReference>
<comment type="similarity">
    <text evidence="2">Belongs to the major facilitator superfamily. Monocarboxylate porter (TC 2.A.1.13) family.</text>
</comment>
<accession>A0A1Y1WVF7</accession>
<dbReference type="SUPFAM" id="SSF103473">
    <property type="entry name" value="MFS general substrate transporter"/>
    <property type="match status" value="1"/>
</dbReference>
<dbReference type="InterPro" id="IPR011701">
    <property type="entry name" value="MFS"/>
</dbReference>
<evidence type="ECO:0000256" key="3">
    <source>
        <dbReference type="SAM" id="Phobius"/>
    </source>
</evidence>
<dbReference type="PROSITE" id="PS50850">
    <property type="entry name" value="MFS"/>
    <property type="match status" value="1"/>
</dbReference>
<sequence length="314" mass="33042">MNNVFAGSSTVAISFVGSIAVSAEFGFSIFAGPIMSLFGYKPILWAGCFFISAGLLIASWATQFWHLYVTQGVMFGTGASFLFMAASSIPPLWFTKRQGLAMGIAASGSGIGGLVLSPIARKLLDSLGVAWALRVVAIFELVSSGIAALLLRAPRRQTASGVKVADSGKKRKALDFSVWKEKGFVLWACSAALFTFGYLIPFSYIPAYATFVGLTTSDGAILVSVMSGCNAVGRIGIGFLGDRLGRINVAAICYLLSGISCLAIWINATSYGVLMLFSVIYGLFSGVFFSLAAPITGKITVGILTISIMFSVVV</sequence>
<dbReference type="InParanoid" id="A0A1Y1WVF7"/>
<evidence type="ECO:0000313" key="6">
    <source>
        <dbReference type="Proteomes" id="UP000193498"/>
    </source>
</evidence>
<dbReference type="InterPro" id="IPR020846">
    <property type="entry name" value="MFS_dom"/>
</dbReference>
<dbReference type="Gene3D" id="1.20.1250.20">
    <property type="entry name" value="MFS general substrate transporter like domains"/>
    <property type="match status" value="1"/>
</dbReference>
<dbReference type="InterPro" id="IPR050327">
    <property type="entry name" value="Proton-linked_MCT"/>
</dbReference>
<protein>
    <submittedName>
        <fullName evidence="5">MFS general substrate transporter</fullName>
    </submittedName>
</protein>
<feature type="transmembrane region" description="Helical" evidence="3">
    <location>
        <begin position="184"/>
        <end position="207"/>
    </location>
</feature>
<dbReference type="InterPro" id="IPR036259">
    <property type="entry name" value="MFS_trans_sf"/>
</dbReference>
<feature type="transmembrane region" description="Helical" evidence="3">
    <location>
        <begin position="131"/>
        <end position="151"/>
    </location>
</feature>
<gene>
    <name evidence="5" type="ORF">K493DRAFT_293784</name>
</gene>
<feature type="transmembrane region" description="Helical" evidence="3">
    <location>
        <begin position="99"/>
        <end position="119"/>
    </location>
</feature>
<comment type="subcellular location">
    <subcellularLocation>
        <location evidence="1">Membrane</location>
        <topology evidence="1">Multi-pass membrane protein</topology>
    </subcellularLocation>
</comment>
<feature type="transmembrane region" description="Helical" evidence="3">
    <location>
        <begin position="12"/>
        <end position="31"/>
    </location>
</feature>
<feature type="transmembrane region" description="Helical" evidence="3">
    <location>
        <begin position="219"/>
        <end position="240"/>
    </location>
</feature>
<dbReference type="Pfam" id="PF07690">
    <property type="entry name" value="MFS_1"/>
    <property type="match status" value="1"/>
</dbReference>
<comment type="caution">
    <text evidence="5">The sequence shown here is derived from an EMBL/GenBank/DDBJ whole genome shotgun (WGS) entry which is preliminary data.</text>
</comment>
<organism evidence="5 6">
    <name type="scientific">Basidiobolus meristosporus CBS 931.73</name>
    <dbReference type="NCBI Taxonomy" id="1314790"/>
    <lineage>
        <taxon>Eukaryota</taxon>
        <taxon>Fungi</taxon>
        <taxon>Fungi incertae sedis</taxon>
        <taxon>Zoopagomycota</taxon>
        <taxon>Entomophthoromycotina</taxon>
        <taxon>Basidiobolomycetes</taxon>
        <taxon>Basidiobolales</taxon>
        <taxon>Basidiobolaceae</taxon>
        <taxon>Basidiobolus</taxon>
    </lineage>
</organism>
<feature type="transmembrane region" description="Helical" evidence="3">
    <location>
        <begin position="272"/>
        <end position="293"/>
    </location>
</feature>
<feature type="transmembrane region" description="Helical" evidence="3">
    <location>
        <begin position="43"/>
        <end position="61"/>
    </location>
</feature>
<dbReference type="OrthoDB" id="6499973at2759"/>
<keyword evidence="3" id="KW-0812">Transmembrane</keyword>
<feature type="transmembrane region" description="Helical" evidence="3">
    <location>
        <begin position="247"/>
        <end position="266"/>
    </location>
</feature>
<dbReference type="GO" id="GO:0016020">
    <property type="term" value="C:membrane"/>
    <property type="evidence" value="ECO:0007669"/>
    <property type="project" value="UniProtKB-SubCell"/>
</dbReference>
<feature type="transmembrane region" description="Helical" evidence="3">
    <location>
        <begin position="67"/>
        <end position="87"/>
    </location>
</feature>
<keyword evidence="3" id="KW-1133">Transmembrane helix</keyword>
<evidence type="ECO:0000313" key="5">
    <source>
        <dbReference type="EMBL" id="ORX77541.1"/>
    </source>
</evidence>
<dbReference type="EMBL" id="MCFE01000870">
    <property type="protein sequence ID" value="ORX77541.1"/>
    <property type="molecule type" value="Genomic_DNA"/>
</dbReference>
<dbReference type="PANTHER" id="PTHR11360">
    <property type="entry name" value="MONOCARBOXYLATE TRANSPORTER"/>
    <property type="match status" value="1"/>
</dbReference>
<keyword evidence="6" id="KW-1185">Reference proteome</keyword>
<keyword evidence="3" id="KW-0472">Membrane</keyword>
<feature type="domain" description="Major facilitator superfamily (MFS) profile" evidence="4">
    <location>
        <begin position="1"/>
        <end position="314"/>
    </location>
</feature>
<name>A0A1Y1WVF7_9FUNG</name>
<dbReference type="PANTHER" id="PTHR11360:SF315">
    <property type="entry name" value="TRANSPORTER MCH2-RELATED"/>
    <property type="match status" value="1"/>
</dbReference>
<dbReference type="Proteomes" id="UP000193498">
    <property type="component" value="Unassembled WGS sequence"/>
</dbReference>
<proteinExistence type="inferred from homology"/>
<evidence type="ECO:0000259" key="4">
    <source>
        <dbReference type="PROSITE" id="PS50850"/>
    </source>
</evidence>